<feature type="transmembrane region" description="Helical" evidence="1">
    <location>
        <begin position="116"/>
        <end position="141"/>
    </location>
</feature>
<name>A0AAW8CEX4_9PAST</name>
<dbReference type="AlphaFoldDB" id="A0AAW8CEX4"/>
<feature type="domain" description="Sulfatase N-terminal" evidence="2">
    <location>
        <begin position="250"/>
        <end position="525"/>
    </location>
</feature>
<protein>
    <submittedName>
        <fullName evidence="4">Sulfatase-like hydrolase/transferase</fullName>
    </submittedName>
</protein>
<feature type="transmembrane region" description="Helical" evidence="1">
    <location>
        <begin position="42"/>
        <end position="64"/>
    </location>
</feature>
<keyword evidence="1" id="KW-0472">Membrane</keyword>
<dbReference type="CDD" id="cd16148">
    <property type="entry name" value="sulfatase_like"/>
    <property type="match status" value="1"/>
</dbReference>
<evidence type="ECO:0000313" key="4">
    <source>
        <dbReference type="EMBL" id="MDP8147627.1"/>
    </source>
</evidence>
<comment type="caution">
    <text evidence="4">The sequence shown here is derived from an EMBL/GenBank/DDBJ whole genome shotgun (WGS) entry which is preliminary data.</text>
</comment>
<evidence type="ECO:0000313" key="5">
    <source>
        <dbReference type="Proteomes" id="UP001226020"/>
    </source>
</evidence>
<dbReference type="InterPro" id="IPR024588">
    <property type="entry name" value="YejM_N"/>
</dbReference>
<feature type="transmembrane region" description="Helical" evidence="1">
    <location>
        <begin position="162"/>
        <end position="184"/>
    </location>
</feature>
<gene>
    <name evidence="4" type="ORF">QJU57_00840</name>
</gene>
<feature type="domain" description="Inner membrane protein YejM N-terminal" evidence="3">
    <location>
        <begin position="17"/>
        <end position="240"/>
    </location>
</feature>
<dbReference type="InterPro" id="IPR017850">
    <property type="entry name" value="Alkaline_phosphatase_core_sf"/>
</dbReference>
<organism evidence="4 5">
    <name type="scientific">Phocoenobacter atlanticus subsp. atlanticus</name>
    <dbReference type="NCBI Taxonomy" id="3061285"/>
    <lineage>
        <taxon>Bacteria</taxon>
        <taxon>Pseudomonadati</taxon>
        <taxon>Pseudomonadota</taxon>
        <taxon>Gammaproteobacteria</taxon>
        <taxon>Pasteurellales</taxon>
        <taxon>Pasteurellaceae</taxon>
        <taxon>Phocoenobacter</taxon>
        <taxon>Phocoenobacter atlanticus</taxon>
    </lineage>
</organism>
<evidence type="ECO:0000256" key="1">
    <source>
        <dbReference type="SAM" id="Phobius"/>
    </source>
</evidence>
<dbReference type="Pfam" id="PF00884">
    <property type="entry name" value="Sulfatase"/>
    <property type="match status" value="1"/>
</dbReference>
<keyword evidence="1" id="KW-1133">Transmembrane helix</keyword>
<sequence length="610" mass="70447">MLKQNIVKFSLLYKYNFFLTTLIFLSFLIFNSHYTTLSLTLSILGAISSATILYALLYLALFLFQFLGKKGLYFIALCFLIVDIALVTDFFIYRLYHFHINAMVLNILTSPKAFDSIQLGMMPIIFSILCVGIGILFEIYLVNKLSNNTQSLEKLRTKNKKINKFILLPLLLIILTEKISYGFASLSSKNELIQPFKAIPLYQPLTFKSFAHRYLGFKVVKQAENYISQTTSLNYPKSPLISTDKLNKVNIFIIASDSINSQYITPEITPNIVKFQQDSLVYNQHFSGGNSTRFGIFSLLYGLNSNYWFSFYPARKGTVLFDYLKSQNYNINIVSSTNTSWPEFLKTAYVNIQQSVYDKFDGEPWEKDQQSSTKLLELIDKIDPKQPQFAFLFMDAPHGNSFPEESHKFPTKGEINYLTLNKDSKDLPFVINGYKNSIYYNDMLFAKIVDKLKEKGLYDNSIIIYTSDHGQEFFSHGNFGHNSSFSTAQTQVPFIVKMPTKEHKEINKLTSHLDVVPTLLSYIGVKNDPKDYSNGYDLFANDFHRNSVFISNWNNNAILTKSYTYVFSNLPNKMFQNEVRQNSDYSLVEDHEVDHKELMKTIEQNAWFHQ</sequence>
<feature type="transmembrane region" description="Helical" evidence="1">
    <location>
        <begin position="71"/>
        <end position="96"/>
    </location>
</feature>
<proteinExistence type="predicted"/>
<dbReference type="InterPro" id="IPR052701">
    <property type="entry name" value="GAG_Ulvan_Degrading_Sulfatases"/>
</dbReference>
<dbReference type="EMBL" id="JASAXT010000001">
    <property type="protein sequence ID" value="MDP8147627.1"/>
    <property type="molecule type" value="Genomic_DNA"/>
</dbReference>
<dbReference type="GeneID" id="300270512"/>
<dbReference type="Gene3D" id="3.40.720.10">
    <property type="entry name" value="Alkaline Phosphatase, subunit A"/>
    <property type="match status" value="1"/>
</dbReference>
<keyword evidence="1" id="KW-0812">Transmembrane</keyword>
<dbReference type="RefSeq" id="WP_306346594.1">
    <property type="nucleotide sequence ID" value="NZ_JASAVU010000003.1"/>
</dbReference>
<reference evidence="4 5" key="1">
    <citation type="journal article" date="2023" name="Front. Microbiol.">
        <title>Phylogeography and host specificity of Pasteurellaceae pathogenic to sea-farmed fish in the north-east Atlantic.</title>
        <authorList>
            <person name="Gulla S."/>
            <person name="Colquhoun D.J."/>
            <person name="Olsen A.B."/>
            <person name="Spilsberg B."/>
            <person name="Lagesen K."/>
            <person name="Aakesson C.P."/>
            <person name="Strom S."/>
            <person name="Manji F."/>
            <person name="Birkbeck T.H."/>
            <person name="Nilsen H.K."/>
        </authorList>
    </citation>
    <scope>NUCLEOTIDE SEQUENCE [LARGE SCALE GENOMIC DNA]</scope>
    <source>
        <strain evidence="4 5">NVIB3131</strain>
    </source>
</reference>
<dbReference type="Pfam" id="PF11893">
    <property type="entry name" value="DUF3413"/>
    <property type="match status" value="1"/>
</dbReference>
<dbReference type="PIRSF" id="PIRSF004950">
    <property type="entry name" value="Mmb_sulf_HI0842"/>
    <property type="match status" value="1"/>
</dbReference>
<accession>A0AAW8CEX4</accession>
<dbReference type="PANTHER" id="PTHR43751">
    <property type="entry name" value="SULFATASE"/>
    <property type="match status" value="1"/>
</dbReference>
<evidence type="ECO:0000259" key="3">
    <source>
        <dbReference type="Pfam" id="PF11893"/>
    </source>
</evidence>
<dbReference type="GO" id="GO:0016787">
    <property type="term" value="F:hydrolase activity"/>
    <property type="evidence" value="ECO:0007669"/>
    <property type="project" value="UniProtKB-KW"/>
</dbReference>
<feature type="transmembrane region" description="Helical" evidence="1">
    <location>
        <begin position="12"/>
        <end position="30"/>
    </location>
</feature>
<keyword evidence="5" id="KW-1185">Reference proteome</keyword>
<dbReference type="Proteomes" id="UP001226020">
    <property type="component" value="Unassembled WGS sequence"/>
</dbReference>
<dbReference type="PANTHER" id="PTHR43751:SF3">
    <property type="entry name" value="SULFATASE N-TERMINAL DOMAIN-CONTAINING PROTEIN"/>
    <property type="match status" value="1"/>
</dbReference>
<evidence type="ECO:0000259" key="2">
    <source>
        <dbReference type="Pfam" id="PF00884"/>
    </source>
</evidence>
<dbReference type="InterPro" id="IPR012159">
    <property type="entry name" value="YejM-like"/>
</dbReference>
<dbReference type="InterPro" id="IPR000917">
    <property type="entry name" value="Sulfatase_N"/>
</dbReference>
<dbReference type="SUPFAM" id="SSF53649">
    <property type="entry name" value="Alkaline phosphatase-like"/>
    <property type="match status" value="1"/>
</dbReference>